<feature type="compositionally biased region" description="Polar residues" evidence="1">
    <location>
        <begin position="89"/>
        <end position="102"/>
    </location>
</feature>
<evidence type="ECO:0000313" key="3">
    <source>
        <dbReference type="Proteomes" id="UP001049176"/>
    </source>
</evidence>
<comment type="caution">
    <text evidence="2">The sequence shown here is derived from an EMBL/GenBank/DDBJ whole genome shotgun (WGS) entry which is preliminary data.</text>
</comment>
<feature type="compositionally biased region" description="Low complexity" evidence="1">
    <location>
        <begin position="278"/>
        <end position="291"/>
    </location>
</feature>
<dbReference type="OrthoDB" id="2668396at2759"/>
<evidence type="ECO:0000256" key="1">
    <source>
        <dbReference type="SAM" id="MobiDB-lite"/>
    </source>
</evidence>
<gene>
    <name evidence="2" type="ORF">E1B28_002310</name>
</gene>
<feature type="region of interest" description="Disordered" evidence="1">
    <location>
        <begin position="180"/>
        <end position="219"/>
    </location>
</feature>
<dbReference type="GeneID" id="66071386"/>
<feature type="compositionally biased region" description="Polar residues" evidence="1">
    <location>
        <begin position="65"/>
        <end position="78"/>
    </location>
</feature>
<keyword evidence="3" id="KW-1185">Reference proteome</keyword>
<organism evidence="2 3">
    <name type="scientific">Marasmius oreades</name>
    <name type="common">fairy-ring Marasmius</name>
    <dbReference type="NCBI Taxonomy" id="181124"/>
    <lineage>
        <taxon>Eukaryota</taxon>
        <taxon>Fungi</taxon>
        <taxon>Dikarya</taxon>
        <taxon>Basidiomycota</taxon>
        <taxon>Agaricomycotina</taxon>
        <taxon>Agaricomycetes</taxon>
        <taxon>Agaricomycetidae</taxon>
        <taxon>Agaricales</taxon>
        <taxon>Marasmiineae</taxon>
        <taxon>Marasmiaceae</taxon>
        <taxon>Marasmius</taxon>
    </lineage>
</organism>
<evidence type="ECO:0000313" key="2">
    <source>
        <dbReference type="EMBL" id="KAG7086349.1"/>
    </source>
</evidence>
<name>A0A9P7RMK9_9AGAR</name>
<feature type="region of interest" description="Disordered" evidence="1">
    <location>
        <begin position="243"/>
        <end position="367"/>
    </location>
</feature>
<proteinExistence type="predicted"/>
<feature type="compositionally biased region" description="Low complexity" evidence="1">
    <location>
        <begin position="388"/>
        <end position="397"/>
    </location>
</feature>
<feature type="compositionally biased region" description="Basic residues" evidence="1">
    <location>
        <begin position="260"/>
        <end position="276"/>
    </location>
</feature>
<dbReference type="Proteomes" id="UP001049176">
    <property type="component" value="Chromosome 10"/>
</dbReference>
<feature type="compositionally biased region" description="Pro residues" evidence="1">
    <location>
        <begin position="331"/>
        <end position="340"/>
    </location>
</feature>
<feature type="compositionally biased region" description="Low complexity" evidence="1">
    <location>
        <begin position="190"/>
        <end position="211"/>
    </location>
</feature>
<dbReference type="EMBL" id="CM032190">
    <property type="protein sequence ID" value="KAG7086349.1"/>
    <property type="molecule type" value="Genomic_DNA"/>
</dbReference>
<dbReference type="KEGG" id="more:E1B28_002310"/>
<feature type="region of interest" description="Disordered" evidence="1">
    <location>
        <begin position="46"/>
        <end position="131"/>
    </location>
</feature>
<dbReference type="AlphaFoldDB" id="A0A9P7RMK9"/>
<feature type="compositionally biased region" description="Low complexity" evidence="1">
    <location>
        <begin position="244"/>
        <end position="259"/>
    </location>
</feature>
<dbReference type="RefSeq" id="XP_043002820.1">
    <property type="nucleotide sequence ID" value="XM_043159221.1"/>
</dbReference>
<sequence length="467" mass="49916">MSIRTVQTKLRASPSFNVLTAIDTNSPPGLAYKAQDIELYLEKPSQPSYHHHHSSALSPHPGSFNRRSATSGTSTLSPFASPYKPRSAPRTTSQIQFQNQTQRAGARAGRGLPALGSGQTQEQGHGLGLDSELLGANYPQWSSGSPSTLGGGGLSNSGSFSMDPIFNGVPSYSVTPRFDPFGDYPGPEKTSTLSIPRTSTSTSSPHLTSSPANSPFGAGTGNGPAYTHYYYYDKATNSPMLAYSSGSSSRQSINNNNNRNRIHLNHPRNSWNHKVRGNNNNYNYNNRRLNLPTSNTFSSSPSRSPSPPSPQQVTLSFTSVPNSTSSTPTPSRSPSPPSPTFLPHIPAPTSASPLVKADMSLDPAPIRTRKRSNAFREAPKYAHDHAQPTAPLPLSSPTLPAIKPKEIEKKADSSMVSKLVAAMLLNRVDATGRSRSRCGGSAMKRDGIGGVYVKSGLSRVVFVESVV</sequence>
<accession>A0A9P7RMK9</accession>
<feature type="compositionally biased region" description="Low complexity" evidence="1">
    <location>
        <begin position="316"/>
        <end position="330"/>
    </location>
</feature>
<feature type="region of interest" description="Disordered" evidence="1">
    <location>
        <begin position="378"/>
        <end position="397"/>
    </location>
</feature>
<reference evidence="2" key="1">
    <citation type="journal article" date="2021" name="Genome Biol. Evol.">
        <title>The assembled and annotated genome of the fairy-ring fungus Marasmius oreades.</title>
        <authorList>
            <person name="Hiltunen M."/>
            <person name="Ament-Velasquez S.L."/>
            <person name="Johannesson H."/>
        </authorList>
    </citation>
    <scope>NUCLEOTIDE SEQUENCE</scope>
    <source>
        <strain evidence="2">03SP1</strain>
    </source>
</reference>
<protein>
    <submittedName>
        <fullName evidence="2">Uncharacterized protein</fullName>
    </submittedName>
</protein>